<keyword evidence="5" id="KW-1185">Reference proteome</keyword>
<dbReference type="PANTHER" id="PTHR43318:SF1">
    <property type="entry name" value="POLYSACCHARIDE BIOSYNTHESIS PROTEIN EPSC-RELATED"/>
    <property type="match status" value="1"/>
</dbReference>
<proteinExistence type="inferred from homology"/>
<dbReference type="PANTHER" id="PTHR43318">
    <property type="entry name" value="UDP-N-ACETYLGLUCOSAMINE 4,6-DEHYDRATASE"/>
    <property type="match status" value="1"/>
</dbReference>
<dbReference type="SUPFAM" id="SSF51735">
    <property type="entry name" value="NAD(P)-binding Rossmann-fold domains"/>
    <property type="match status" value="1"/>
</dbReference>
<dbReference type="Gene3D" id="3.40.50.720">
    <property type="entry name" value="NAD(P)-binding Rossmann-like Domain"/>
    <property type="match status" value="2"/>
</dbReference>
<comment type="similarity">
    <text evidence="1">Belongs to the polysaccharide synthase family.</text>
</comment>
<sequence length="654" mass="74048">MFTKLEIVSRWIIFTIDICLSLFALLFAVILQHNFIIDRINFISFYKSVLLVIAVNSLVFYSVKTFAGIVRYTSAQDSFRILFSVILSSLVLFFTNAIIIVVSGVPVISNVAIVIYTLFSFLLLITYRVIVKYFFMYLKNAKLDKIRVIIYAAGEAGVATKRTFDHDAKVNKTIIAFVDDDLRKVGKTIDGVRILDASQLEHLILKHEVDEIIFASFSIPPDRKNQIVDICLENDVKILNIPSPEVWAKGPVTTAQIQNLNIEDLLNRKTIQIDIDGIQNQLKDKRILITGAAGSIGSEVVRQLLKFETGLIILCDQSETALHNIYLELEEAHANTNFHAFIGDVKDEKRMEFLFETYKPHYVYHAAAYKHVPLMEDNPTEAIKTNVFGTKTIADKAVKHGVQKFVMISTDKAVNPTNVMGTSKRIAEIYVQSLNNSLHDKHHIFSNGLSYINELDVKPITKFITTRFGNVLGSNGSVIPRFKQQIEKGGPVTVTHPEITRYFMTIPEACRLVLEAGCMGKGGEIFVFDMGKSVKIVELAKKMIRLAGLIPNEDIKISYSGLRPGEKLFEELLNDHENTMPTHHEKIMIGKVREYDFNNIQDQLTILFKYASADHVTKVVQQMKIIVPEFKSKNSIFEELDFAHEEDIPNKPHS</sequence>
<dbReference type="InterPro" id="IPR051203">
    <property type="entry name" value="Polysaccharide_Synthase-Rel"/>
</dbReference>
<dbReference type="OrthoDB" id="9803111at2"/>
<organism evidence="4 5">
    <name type="scientific">Pedobacter caeni</name>
    <dbReference type="NCBI Taxonomy" id="288992"/>
    <lineage>
        <taxon>Bacteria</taxon>
        <taxon>Pseudomonadati</taxon>
        <taxon>Bacteroidota</taxon>
        <taxon>Sphingobacteriia</taxon>
        <taxon>Sphingobacteriales</taxon>
        <taxon>Sphingobacteriaceae</taxon>
        <taxon>Pedobacter</taxon>
    </lineage>
</organism>
<feature type="transmembrane region" description="Helical" evidence="2">
    <location>
        <begin position="12"/>
        <end position="31"/>
    </location>
</feature>
<feature type="transmembrane region" description="Helical" evidence="2">
    <location>
        <begin position="81"/>
        <end position="105"/>
    </location>
</feature>
<dbReference type="Pfam" id="PF02719">
    <property type="entry name" value="Polysacc_synt_2"/>
    <property type="match status" value="1"/>
</dbReference>
<evidence type="ECO:0000313" key="5">
    <source>
        <dbReference type="Proteomes" id="UP000184287"/>
    </source>
</evidence>
<keyword evidence="2" id="KW-0812">Transmembrane</keyword>
<dbReference type="InterPro" id="IPR003869">
    <property type="entry name" value="Polysac_CapD-like"/>
</dbReference>
<evidence type="ECO:0000256" key="2">
    <source>
        <dbReference type="SAM" id="Phobius"/>
    </source>
</evidence>
<protein>
    <submittedName>
        <fullName evidence="4">NDP-sugar epimerase, includes UDP-GlcNAc-inverting 4,6-dehydratase FlaA1 and capsular polysaccharide biosynthesis protein EpsC</fullName>
    </submittedName>
</protein>
<keyword evidence="2" id="KW-0472">Membrane</keyword>
<dbReference type="Pfam" id="PF13727">
    <property type="entry name" value="CoA_binding_3"/>
    <property type="match status" value="1"/>
</dbReference>
<reference evidence="5" key="1">
    <citation type="submission" date="2016-11" db="EMBL/GenBank/DDBJ databases">
        <authorList>
            <person name="Varghese N."/>
            <person name="Submissions S."/>
        </authorList>
    </citation>
    <scope>NUCLEOTIDE SEQUENCE [LARGE SCALE GENOMIC DNA]</scope>
    <source>
        <strain evidence="5">DSM 16990</strain>
    </source>
</reference>
<dbReference type="InterPro" id="IPR036291">
    <property type="entry name" value="NAD(P)-bd_dom_sf"/>
</dbReference>
<feature type="domain" description="Polysaccharide biosynthesis protein CapD-like" evidence="3">
    <location>
        <begin position="287"/>
        <end position="590"/>
    </location>
</feature>
<dbReference type="RefSeq" id="WP_073239030.1">
    <property type="nucleotide sequence ID" value="NZ_FQUQ01000010.1"/>
</dbReference>
<keyword evidence="2" id="KW-1133">Transmembrane helix</keyword>
<feature type="transmembrane region" description="Helical" evidence="2">
    <location>
        <begin position="43"/>
        <end position="61"/>
    </location>
</feature>
<dbReference type="EMBL" id="FQUQ01000010">
    <property type="protein sequence ID" value="SHH04267.1"/>
    <property type="molecule type" value="Genomic_DNA"/>
</dbReference>
<accession>A0A1M5PQZ3</accession>
<evidence type="ECO:0000259" key="3">
    <source>
        <dbReference type="Pfam" id="PF02719"/>
    </source>
</evidence>
<feature type="transmembrane region" description="Helical" evidence="2">
    <location>
        <begin position="111"/>
        <end position="135"/>
    </location>
</feature>
<name>A0A1M5PQZ3_9SPHI</name>
<evidence type="ECO:0000313" key="4">
    <source>
        <dbReference type="EMBL" id="SHH04267.1"/>
    </source>
</evidence>
<dbReference type="AlphaFoldDB" id="A0A1M5PQZ3"/>
<dbReference type="Proteomes" id="UP000184287">
    <property type="component" value="Unassembled WGS sequence"/>
</dbReference>
<evidence type="ECO:0000256" key="1">
    <source>
        <dbReference type="ARBA" id="ARBA00007430"/>
    </source>
</evidence>
<dbReference type="InterPro" id="IPR029063">
    <property type="entry name" value="SAM-dependent_MTases_sf"/>
</dbReference>
<dbReference type="CDD" id="cd05237">
    <property type="entry name" value="UDP_invert_4-6DH_SDR_e"/>
    <property type="match status" value="1"/>
</dbReference>
<dbReference type="SUPFAM" id="SSF53335">
    <property type="entry name" value="S-adenosyl-L-methionine-dependent methyltransferases"/>
    <property type="match status" value="1"/>
</dbReference>
<dbReference type="STRING" id="288992.SAMN04488522_11057"/>
<gene>
    <name evidence="4" type="ORF">SAMN04488522_11057</name>
</gene>